<evidence type="ECO:0000256" key="3">
    <source>
        <dbReference type="ARBA" id="ARBA00022448"/>
    </source>
</evidence>
<evidence type="ECO:0000256" key="2">
    <source>
        <dbReference type="ARBA" id="ARBA00008520"/>
    </source>
</evidence>
<evidence type="ECO:0000256" key="5">
    <source>
        <dbReference type="ARBA" id="ARBA00022764"/>
    </source>
</evidence>
<dbReference type="InterPro" id="IPR006059">
    <property type="entry name" value="SBP"/>
</dbReference>
<gene>
    <name evidence="6" type="ORF">RZS32_010260</name>
</gene>
<dbReference type="Pfam" id="PF13416">
    <property type="entry name" value="SBP_bac_8"/>
    <property type="match status" value="1"/>
</dbReference>
<dbReference type="PROSITE" id="PS51318">
    <property type="entry name" value="TAT"/>
    <property type="match status" value="1"/>
</dbReference>
<keyword evidence="7" id="KW-1185">Reference proteome</keyword>
<keyword evidence="4" id="KW-0732">Signal</keyword>
<dbReference type="Proteomes" id="UP001281305">
    <property type="component" value="Chromosome"/>
</dbReference>
<evidence type="ECO:0000256" key="4">
    <source>
        <dbReference type="ARBA" id="ARBA00022729"/>
    </source>
</evidence>
<dbReference type="Gene3D" id="3.40.190.10">
    <property type="entry name" value="Periplasmic binding protein-like II"/>
    <property type="match status" value="2"/>
</dbReference>
<evidence type="ECO:0000256" key="1">
    <source>
        <dbReference type="ARBA" id="ARBA00004418"/>
    </source>
</evidence>
<keyword evidence="5" id="KW-0574">Periplasm</keyword>
<proteinExistence type="inferred from homology"/>
<dbReference type="PANTHER" id="PTHR30006:SF3">
    <property type="entry name" value="THIAMINE-BINDING PERIPLASMIC PROTEIN"/>
    <property type="match status" value="1"/>
</dbReference>
<name>A0ABZ2TAV3_9RHOB</name>
<dbReference type="PANTHER" id="PTHR30006">
    <property type="entry name" value="THIAMINE-BINDING PERIPLASMIC PROTEIN-RELATED"/>
    <property type="match status" value="1"/>
</dbReference>
<dbReference type="SUPFAM" id="SSF53850">
    <property type="entry name" value="Periplasmic binding protein-like II"/>
    <property type="match status" value="1"/>
</dbReference>
<sequence length="358" mass="39552">MTDQTKLAGLSRRKFLTTSLYASASVAALGIGTRSAHAAVDLSGREMVFASWGGSYQAAQETAYCNPFMEATGATVIQDGPMNGSKLRTMVEAGAPIWDTVDVTDTFLVANEELFEDLDFDIVDASPLDQAYVHQKGIGCIIWSYNVAFNTDVVGENTPQNWADVFDVEKFPGKRALRDRVYPMMEIALMADGVAREDLYPLDVDRAFAKLDTIKDHVIWYTSNSAAQQLFVDGEVGVGVLLNGRTFDVFKKGAPVNLTWEQNIRSIDYLVIPKGAPNAEVAQHFMNATVDADNQALMANTLAYAPCNPAAFDMIEDDVLPWLATTQENADKGILINAEYWRDNLAEMTERWTEWKLS</sequence>
<dbReference type="InterPro" id="IPR006311">
    <property type="entry name" value="TAT_signal"/>
</dbReference>
<protein>
    <submittedName>
        <fullName evidence="6">ABC transporter substrate-binding protein</fullName>
    </submittedName>
</protein>
<evidence type="ECO:0000313" key="7">
    <source>
        <dbReference type="Proteomes" id="UP001281305"/>
    </source>
</evidence>
<comment type="similarity">
    <text evidence="2">Belongs to the bacterial solute-binding protein 1 family.</text>
</comment>
<comment type="subcellular location">
    <subcellularLocation>
        <location evidence="1">Periplasm</location>
    </subcellularLocation>
</comment>
<dbReference type="EMBL" id="CP146606">
    <property type="protein sequence ID" value="WYK16816.1"/>
    <property type="molecule type" value="Genomic_DNA"/>
</dbReference>
<dbReference type="CDD" id="cd13589">
    <property type="entry name" value="PBP2_polyamine_RpCGA009"/>
    <property type="match status" value="1"/>
</dbReference>
<reference evidence="6 7" key="1">
    <citation type="submission" date="2024-02" db="EMBL/GenBank/DDBJ databases">
        <title>Roseovarius strain W115 nov., isolated from a marine algae.</title>
        <authorList>
            <person name="Lee M.W."/>
            <person name="Lee J.K."/>
            <person name="Kim J.M."/>
            <person name="Choi D.G."/>
            <person name="Baek J.H."/>
            <person name="Bayburt H."/>
            <person name="Jung J.J."/>
            <person name="Han D.M."/>
            <person name="Jeon C.O."/>
        </authorList>
    </citation>
    <scope>NUCLEOTIDE SEQUENCE [LARGE SCALE GENOMIC DNA]</scope>
    <source>
        <strain evidence="6 7">W115</strain>
    </source>
</reference>
<accession>A0ABZ2TAV3</accession>
<dbReference type="RefSeq" id="WP_317056886.1">
    <property type="nucleotide sequence ID" value="NZ_CP146606.1"/>
</dbReference>
<evidence type="ECO:0000313" key="6">
    <source>
        <dbReference type="EMBL" id="WYK16816.1"/>
    </source>
</evidence>
<keyword evidence="3" id="KW-0813">Transport</keyword>
<organism evidence="6 7">
    <name type="scientific">Roseovarius rhodophyticola</name>
    <dbReference type="NCBI Taxonomy" id="3080827"/>
    <lineage>
        <taxon>Bacteria</taxon>
        <taxon>Pseudomonadati</taxon>
        <taxon>Pseudomonadota</taxon>
        <taxon>Alphaproteobacteria</taxon>
        <taxon>Rhodobacterales</taxon>
        <taxon>Roseobacteraceae</taxon>
        <taxon>Roseovarius</taxon>
    </lineage>
</organism>